<evidence type="ECO:0000256" key="1">
    <source>
        <dbReference type="SAM" id="Phobius"/>
    </source>
</evidence>
<dbReference type="AlphaFoldDB" id="A0A0U3FUF2"/>
<dbReference type="Proteomes" id="UP000064921">
    <property type="component" value="Chromosome"/>
</dbReference>
<dbReference type="eggNOG" id="ENOG5032SKY">
    <property type="taxonomic scope" value="Bacteria"/>
</dbReference>
<keyword evidence="1" id="KW-0472">Membrane</keyword>
<feature type="transmembrane region" description="Helical" evidence="1">
    <location>
        <begin position="76"/>
        <end position="93"/>
    </location>
</feature>
<feature type="domain" description="Cytochrome c oxidase subunit IV bacterial aa3 type" evidence="2">
    <location>
        <begin position="9"/>
        <end position="43"/>
    </location>
</feature>
<dbReference type="Gene3D" id="1.20.5.160">
    <property type="entry name" value="Bacterial aa3 type cytochrome c oxidase subunit IV"/>
    <property type="match status" value="1"/>
</dbReference>
<dbReference type="RefSeq" id="WP_050472553.1">
    <property type="nucleotide sequence ID" value="NZ_CM011124.1"/>
</dbReference>
<protein>
    <submittedName>
        <fullName evidence="3">6-deoxyerythronolide-B synthase</fullName>
    </submittedName>
</protein>
<name>A0A0U3FUF2_9HYPH</name>
<feature type="transmembrane region" description="Helical" evidence="1">
    <location>
        <begin position="52"/>
        <end position="70"/>
    </location>
</feature>
<dbReference type="InterPro" id="IPR036596">
    <property type="entry name" value="Cyt-C_aa3_sf"/>
</dbReference>
<dbReference type="Pfam" id="PF07835">
    <property type="entry name" value="COX4_pro_2"/>
    <property type="match status" value="1"/>
</dbReference>
<dbReference type="KEGG" id="pphr:APZ00_09345"/>
<feature type="transmembrane region" description="Helical" evidence="1">
    <location>
        <begin position="28"/>
        <end position="45"/>
    </location>
</feature>
<evidence type="ECO:0000313" key="4">
    <source>
        <dbReference type="Proteomes" id="UP000064921"/>
    </source>
</evidence>
<dbReference type="InterPro" id="IPR012422">
    <property type="entry name" value="Cyt_c_oxidase_su4_bac-aa3"/>
</dbReference>
<keyword evidence="1" id="KW-0812">Transmembrane</keyword>
<keyword evidence="4" id="KW-1185">Reference proteome</keyword>
<sequence>MSNSTSSSSMDYAEHERTYEGFINASKIGTISVLSIVVTLLMFAFGGTAALVLGWIMLIANLVTVGIGFALGEKGWIPPAAVFALTCILAILTV</sequence>
<gene>
    <name evidence="3" type="ORF">APZ00_09345</name>
</gene>
<proteinExistence type="predicted"/>
<evidence type="ECO:0000259" key="2">
    <source>
        <dbReference type="Pfam" id="PF07835"/>
    </source>
</evidence>
<keyword evidence="1" id="KW-1133">Transmembrane helix</keyword>
<dbReference type="SUPFAM" id="SSF81469">
    <property type="entry name" value="Bacterial aa3 type cytochrome c oxidase subunit IV"/>
    <property type="match status" value="1"/>
</dbReference>
<accession>A0A0U3FUF2</accession>
<evidence type="ECO:0000313" key="3">
    <source>
        <dbReference type="EMBL" id="ALV29982.1"/>
    </source>
</evidence>
<dbReference type="STRING" id="121719.APZ00_09345"/>
<organism evidence="3 4">
    <name type="scientific">Pannonibacter phragmitetus</name>
    <dbReference type="NCBI Taxonomy" id="121719"/>
    <lineage>
        <taxon>Bacteria</taxon>
        <taxon>Pseudomonadati</taxon>
        <taxon>Pseudomonadota</taxon>
        <taxon>Alphaproteobacteria</taxon>
        <taxon>Hyphomicrobiales</taxon>
        <taxon>Stappiaceae</taxon>
        <taxon>Pannonibacter</taxon>
    </lineage>
</organism>
<reference evidence="3 4" key="1">
    <citation type="submission" date="2015-10" db="EMBL/GenBank/DDBJ databases">
        <title>The world's first case of liver abscess caused by Pannonibacter phragmitetus.</title>
        <authorList>
            <person name="Ming D."/>
            <person name="Wang M."/>
            <person name="Zhou Y."/>
            <person name="Jiang T."/>
            <person name="Hu S."/>
        </authorList>
    </citation>
    <scope>NUCLEOTIDE SEQUENCE [LARGE SCALE GENOMIC DNA]</scope>
    <source>
        <strain evidence="3 4">31801</strain>
    </source>
</reference>
<dbReference type="EMBL" id="CP013068">
    <property type="protein sequence ID" value="ALV29982.1"/>
    <property type="molecule type" value="Genomic_DNA"/>
</dbReference>